<evidence type="ECO:0000313" key="7">
    <source>
        <dbReference type="EMBL" id="OJH38964.1"/>
    </source>
</evidence>
<dbReference type="Gene3D" id="1.50.10.20">
    <property type="match status" value="2"/>
</dbReference>
<dbReference type="AlphaFoldDB" id="A0A1L9B9N1"/>
<dbReference type="STRING" id="83449.BON30_22410"/>
<keyword evidence="8" id="KW-1185">Reference proteome</keyword>
<keyword evidence="4" id="KW-0413">Isomerase</keyword>
<evidence type="ECO:0000259" key="6">
    <source>
        <dbReference type="Pfam" id="PF13249"/>
    </source>
</evidence>
<dbReference type="RefSeq" id="WP_071900402.1">
    <property type="nucleotide sequence ID" value="NZ_MPIN01000005.1"/>
</dbReference>
<dbReference type="GO" id="GO:0016104">
    <property type="term" value="P:triterpenoid biosynthetic process"/>
    <property type="evidence" value="ECO:0007669"/>
    <property type="project" value="InterPro"/>
</dbReference>
<dbReference type="InterPro" id="IPR008930">
    <property type="entry name" value="Terpenoid_cyclase/PrenylTrfase"/>
</dbReference>
<organism evidence="7 8">
    <name type="scientific">Cystobacter ferrugineus</name>
    <dbReference type="NCBI Taxonomy" id="83449"/>
    <lineage>
        <taxon>Bacteria</taxon>
        <taxon>Pseudomonadati</taxon>
        <taxon>Myxococcota</taxon>
        <taxon>Myxococcia</taxon>
        <taxon>Myxococcales</taxon>
        <taxon>Cystobacterineae</taxon>
        <taxon>Archangiaceae</taxon>
        <taxon>Cystobacter</taxon>
    </lineage>
</organism>
<comment type="similarity">
    <text evidence="2">Belongs to the terpene cyclase/mutase family.</text>
</comment>
<comment type="pathway">
    <text evidence="1">Secondary metabolite biosynthesis; hopanoid biosynthesis.</text>
</comment>
<feature type="domain" description="Squalene cyclase C-terminal" evidence="5">
    <location>
        <begin position="326"/>
        <end position="651"/>
    </location>
</feature>
<dbReference type="InterPro" id="IPR032696">
    <property type="entry name" value="SQ_cyclase_C"/>
</dbReference>
<evidence type="ECO:0000256" key="3">
    <source>
        <dbReference type="ARBA" id="ARBA00022737"/>
    </source>
</evidence>
<evidence type="ECO:0000256" key="1">
    <source>
        <dbReference type="ARBA" id="ARBA00004999"/>
    </source>
</evidence>
<dbReference type="InterPro" id="IPR018333">
    <property type="entry name" value="Squalene_cyclase"/>
</dbReference>
<dbReference type="OrthoDB" id="9758578at2"/>
<evidence type="ECO:0000259" key="5">
    <source>
        <dbReference type="Pfam" id="PF13243"/>
    </source>
</evidence>
<dbReference type="CDD" id="cd02892">
    <property type="entry name" value="SQCY_1"/>
    <property type="match status" value="1"/>
</dbReference>
<comment type="caution">
    <text evidence="7">The sequence shown here is derived from an EMBL/GenBank/DDBJ whole genome shotgun (WGS) entry which is preliminary data.</text>
</comment>
<protein>
    <submittedName>
        <fullName evidence="7">Squalene--hopene cyclase</fullName>
    </submittedName>
</protein>
<sequence length="653" mass="73657">MRNMAPDTSPGARRTVDSALSAAIAHLWKLQSPEGSFKGDYGGPLFMLPMYVGTAHAVGLEFDAATREGMVRYLKGVQNKDGGFGLHVEASSYVFTSTLCYVALRLLGVSAEDPAATSARQWIRAHGGALTSAPWGKFFLSVLRLYEYEGLDPLLPELWLLPESLPLHPSHFWCHCRMVYLPMSWLYGKKARIPDSPLLQELRRELYTTPYEQIDWPAQRTRVSPADAQVPRSVLILAANHLMGLYESQASRRLRERALYFVLDHIRQEDENTRYICIGPVNKLLHLLVWHFERPGGAEERAHLAQLPEYLWKGPDGVKMNGYNSSELWDTAFAVQAVVASGHIQENLPFLRSAFDFIDRNQVLEDTPNAERYYRHRSKGGWPFSTRDHGWPISDCTAEGLKAALALEPFVDSPLSQERLTDAVDLMLSMQNEDGGWATYELTRGPKWLELLNPSDCFSDIMIDPSYVECSSSCMQALARFRERFPGVRAKEIDAAMKRGARFVEKAQRPDGSWEGSWGICFTYGAWFGIWGLVAAGYSPSHPAIQRACDFLLSKQNPDGSWGETPESCRQRRYVQAEQGQAVMTSWAVLALSKAGRRDTPEVQRALGFLVERQRPDGSYPEEHIAGLFNKTCAIHYDHYLDVFPLWALSPVR</sequence>
<dbReference type="Proteomes" id="UP000182229">
    <property type="component" value="Unassembled WGS sequence"/>
</dbReference>
<dbReference type="InterPro" id="IPR032697">
    <property type="entry name" value="SQ_cyclase_N"/>
</dbReference>
<proteinExistence type="inferred from homology"/>
<dbReference type="NCBIfam" id="TIGR01787">
    <property type="entry name" value="squalene_cyclas"/>
    <property type="match status" value="1"/>
</dbReference>
<evidence type="ECO:0000256" key="4">
    <source>
        <dbReference type="ARBA" id="ARBA00023235"/>
    </source>
</evidence>
<reference evidence="8" key="1">
    <citation type="submission" date="2016-11" db="EMBL/GenBank/DDBJ databases">
        <authorList>
            <person name="Shukria A."/>
            <person name="Stevens D.C."/>
        </authorList>
    </citation>
    <scope>NUCLEOTIDE SEQUENCE [LARGE SCALE GENOMIC DNA]</scope>
    <source>
        <strain evidence="8">Cbfe23</strain>
    </source>
</reference>
<name>A0A1L9B9N1_9BACT</name>
<dbReference type="Pfam" id="PF13249">
    <property type="entry name" value="SQHop_cyclase_N"/>
    <property type="match status" value="1"/>
</dbReference>
<dbReference type="PANTHER" id="PTHR11764:SF20">
    <property type="entry name" value="LANOSTEROL SYNTHASE"/>
    <property type="match status" value="1"/>
</dbReference>
<dbReference type="UniPathway" id="UPA00337"/>
<dbReference type="EMBL" id="MPIN01000005">
    <property type="protein sequence ID" value="OJH38964.1"/>
    <property type="molecule type" value="Genomic_DNA"/>
</dbReference>
<dbReference type="PROSITE" id="PS01074">
    <property type="entry name" value="TERPENE_SYNTHASES"/>
    <property type="match status" value="1"/>
</dbReference>
<dbReference type="FunFam" id="1.50.10.20:FF:000002">
    <property type="entry name" value="Terpene cyclase/mutase family member"/>
    <property type="match status" value="1"/>
</dbReference>
<feature type="domain" description="Squalene cyclase N-terminal" evidence="6">
    <location>
        <begin position="21"/>
        <end position="272"/>
    </location>
</feature>
<gene>
    <name evidence="7" type="ORF">BON30_22410</name>
</gene>
<reference evidence="7 8" key="2">
    <citation type="submission" date="2016-12" db="EMBL/GenBank/DDBJ databases">
        <title>Draft Genome Sequence of Cystobacter ferrugineus Strain Cbfe23.</title>
        <authorList>
            <person name="Akbar S."/>
            <person name="Dowd S.E."/>
            <person name="Stevens D.C."/>
        </authorList>
    </citation>
    <scope>NUCLEOTIDE SEQUENCE [LARGE SCALE GENOMIC DNA]</scope>
    <source>
        <strain evidence="7 8">Cbfe23</strain>
    </source>
</reference>
<keyword evidence="3" id="KW-0677">Repeat</keyword>
<dbReference type="Pfam" id="PF13243">
    <property type="entry name" value="SQHop_cyclase_C"/>
    <property type="match status" value="1"/>
</dbReference>
<evidence type="ECO:0000313" key="8">
    <source>
        <dbReference type="Proteomes" id="UP000182229"/>
    </source>
</evidence>
<dbReference type="GO" id="GO:0005811">
    <property type="term" value="C:lipid droplet"/>
    <property type="evidence" value="ECO:0007669"/>
    <property type="project" value="InterPro"/>
</dbReference>
<dbReference type="SUPFAM" id="SSF48239">
    <property type="entry name" value="Terpenoid cyclases/Protein prenyltransferases"/>
    <property type="match status" value="2"/>
</dbReference>
<dbReference type="GO" id="GO:0016866">
    <property type="term" value="F:intramolecular transferase activity"/>
    <property type="evidence" value="ECO:0007669"/>
    <property type="project" value="InterPro"/>
</dbReference>
<dbReference type="SFLD" id="SFLDG01016">
    <property type="entry name" value="Prenyltransferase_Like_2"/>
    <property type="match status" value="1"/>
</dbReference>
<dbReference type="InterPro" id="IPR002365">
    <property type="entry name" value="Terpene_synthase_CS"/>
</dbReference>
<evidence type="ECO:0000256" key="2">
    <source>
        <dbReference type="ARBA" id="ARBA00009755"/>
    </source>
</evidence>
<dbReference type="PANTHER" id="PTHR11764">
    <property type="entry name" value="TERPENE CYCLASE/MUTASE FAMILY MEMBER"/>
    <property type="match status" value="1"/>
</dbReference>
<accession>A0A1L9B9N1</accession>